<dbReference type="GO" id="GO:0016740">
    <property type="term" value="F:transferase activity"/>
    <property type="evidence" value="ECO:0007669"/>
    <property type="project" value="UniProtKB-KW"/>
</dbReference>
<dbReference type="GO" id="GO:0009349">
    <property type="term" value="C:riboflavin synthase complex"/>
    <property type="evidence" value="ECO:0007669"/>
    <property type="project" value="InterPro"/>
</dbReference>
<sequence length="43" mass="4691">VVARFNELVTKLLLEGAIDAIEANEVLLNQVIWVPGSFDLGHS</sequence>
<comment type="similarity">
    <text evidence="2">Belongs to the DMRL synthase family.</text>
</comment>
<evidence type="ECO:0000256" key="1">
    <source>
        <dbReference type="ARBA" id="ARBA00005104"/>
    </source>
</evidence>
<accession>A0A816P0G1</accession>
<protein>
    <submittedName>
        <fullName evidence="5">(rape) hypothetical protein</fullName>
    </submittedName>
</protein>
<gene>
    <name evidence="5" type="ORF">DARMORV10_A09P25300.1</name>
</gene>
<dbReference type="EMBL" id="HG994363">
    <property type="protein sequence ID" value="CAF2042319.1"/>
    <property type="molecule type" value="Genomic_DNA"/>
</dbReference>
<dbReference type="Gene3D" id="3.40.50.960">
    <property type="entry name" value="Lumazine/riboflavin synthase"/>
    <property type="match status" value="1"/>
</dbReference>
<keyword evidence="3" id="KW-0686">Riboflavin biosynthesis</keyword>
<evidence type="ECO:0000256" key="3">
    <source>
        <dbReference type="ARBA" id="ARBA00022619"/>
    </source>
</evidence>
<dbReference type="SUPFAM" id="SSF52121">
    <property type="entry name" value="Lumazine synthase"/>
    <property type="match status" value="1"/>
</dbReference>
<evidence type="ECO:0000313" key="5">
    <source>
        <dbReference type="EMBL" id="CAF2042319.1"/>
    </source>
</evidence>
<dbReference type="AlphaFoldDB" id="A0A816P0G1"/>
<feature type="non-terminal residue" evidence="5">
    <location>
        <position position="1"/>
    </location>
</feature>
<evidence type="ECO:0000256" key="2">
    <source>
        <dbReference type="ARBA" id="ARBA00007424"/>
    </source>
</evidence>
<keyword evidence="4" id="KW-0808">Transferase</keyword>
<dbReference type="InterPro" id="IPR036467">
    <property type="entry name" value="LS/RS_sf"/>
</dbReference>
<dbReference type="GO" id="GO:0009231">
    <property type="term" value="P:riboflavin biosynthetic process"/>
    <property type="evidence" value="ECO:0007669"/>
    <property type="project" value="UniProtKB-UniPathway"/>
</dbReference>
<name>A0A816P0G1_BRANA</name>
<organism evidence="5">
    <name type="scientific">Brassica napus</name>
    <name type="common">Rape</name>
    <dbReference type="NCBI Taxonomy" id="3708"/>
    <lineage>
        <taxon>Eukaryota</taxon>
        <taxon>Viridiplantae</taxon>
        <taxon>Streptophyta</taxon>
        <taxon>Embryophyta</taxon>
        <taxon>Tracheophyta</taxon>
        <taxon>Spermatophyta</taxon>
        <taxon>Magnoliopsida</taxon>
        <taxon>eudicotyledons</taxon>
        <taxon>Gunneridae</taxon>
        <taxon>Pentapetalae</taxon>
        <taxon>rosids</taxon>
        <taxon>malvids</taxon>
        <taxon>Brassicales</taxon>
        <taxon>Brassicaceae</taxon>
        <taxon>Brassiceae</taxon>
        <taxon>Brassica</taxon>
    </lineage>
</organism>
<evidence type="ECO:0000256" key="4">
    <source>
        <dbReference type="ARBA" id="ARBA00022679"/>
    </source>
</evidence>
<proteinExistence type="inferred from homology"/>
<reference evidence="5" key="1">
    <citation type="submission" date="2021-01" db="EMBL/GenBank/DDBJ databases">
        <authorList>
            <consortium name="Genoscope - CEA"/>
            <person name="William W."/>
        </authorList>
    </citation>
    <scope>NUCLEOTIDE SEQUENCE</scope>
</reference>
<comment type="pathway">
    <text evidence="1">Cofactor biosynthesis; riboflavin biosynthesis.</text>
</comment>
<dbReference type="Proteomes" id="UP001295469">
    <property type="component" value="Chromosome A09"/>
</dbReference>
<dbReference type="InterPro" id="IPR002180">
    <property type="entry name" value="LS/RS"/>
</dbReference>
<dbReference type="UniPathway" id="UPA00275"/>
<dbReference type="Pfam" id="PF00885">
    <property type="entry name" value="DMRL_synthase"/>
    <property type="match status" value="1"/>
</dbReference>